<gene>
    <name evidence="1" type="ORF">EGT51_11840</name>
</gene>
<dbReference type="EMBL" id="RKLX01000028">
    <property type="protein sequence ID" value="TGD17552.1"/>
    <property type="molecule type" value="Genomic_DNA"/>
</dbReference>
<accession>A0A4Z0J6Z5</accession>
<comment type="caution">
    <text evidence="1">The sequence shown here is derived from an EMBL/GenBank/DDBJ whole genome shotgun (WGS) entry which is preliminary data.</text>
</comment>
<reference evidence="1 2" key="1">
    <citation type="submission" date="2018-10" db="EMBL/GenBank/DDBJ databases">
        <title>Lactobacillus sp. R7 and Lactobacillus sp. R19 isolated from fermented mustard green product of Taiwan.</title>
        <authorList>
            <person name="Lin S.-T."/>
        </authorList>
    </citation>
    <scope>NUCLEOTIDE SEQUENCE [LARGE SCALE GENOMIC DNA]</scope>
    <source>
        <strain evidence="1 2">BCRC 81129</strain>
    </source>
</reference>
<name>A0A4Z0J6Z5_9LACO</name>
<organism evidence="1 2">
    <name type="scientific">Levilactobacillus suantsaiihabitans</name>
    <dbReference type="NCBI Taxonomy" id="2487722"/>
    <lineage>
        <taxon>Bacteria</taxon>
        <taxon>Bacillati</taxon>
        <taxon>Bacillota</taxon>
        <taxon>Bacilli</taxon>
        <taxon>Lactobacillales</taxon>
        <taxon>Lactobacillaceae</taxon>
        <taxon>Levilactobacillus</taxon>
    </lineage>
</organism>
<dbReference type="OrthoDB" id="2310422at2"/>
<dbReference type="Proteomes" id="UP000297348">
    <property type="component" value="Unassembled WGS sequence"/>
</dbReference>
<proteinExistence type="predicted"/>
<dbReference type="AlphaFoldDB" id="A0A4Z0J6Z5"/>
<protein>
    <submittedName>
        <fullName evidence="1">Uncharacterized protein</fullName>
    </submittedName>
</protein>
<keyword evidence="2" id="KW-1185">Reference proteome</keyword>
<sequence>MKKKDIIALAIAAVIVVFGGVMFVKTQVAVSENHLAANITKAVQNKDGDLFLKQFSKDQQDIKFSEIGAKSVVTDMHNNSTDSISEIGKIIVDGRHVAGTKVTYHFNVESKKVLGLFNSYYLTTRKSPVKLYNYTGYGDSMQVKITDGKDQTITKRELSSGLFPGKYNLDVSTGDYEGAYWVHGSGDGDTIDLEITSDDY</sequence>
<evidence type="ECO:0000313" key="2">
    <source>
        <dbReference type="Proteomes" id="UP000297348"/>
    </source>
</evidence>
<evidence type="ECO:0000313" key="1">
    <source>
        <dbReference type="EMBL" id="TGD17552.1"/>
    </source>
</evidence>
<dbReference type="RefSeq" id="WP_135368882.1">
    <property type="nucleotide sequence ID" value="NZ_RKLX01000028.1"/>
</dbReference>